<evidence type="ECO:0000313" key="2">
    <source>
        <dbReference type="Proteomes" id="UP001377168"/>
    </source>
</evidence>
<evidence type="ECO:0000313" key="1">
    <source>
        <dbReference type="EMBL" id="MEJ8640210.1"/>
    </source>
</evidence>
<name>A0ACC6Q9F9_9ACTN</name>
<gene>
    <name evidence="1" type="ORF">WKI67_43800</name>
</gene>
<sequence>MSRSSPMQPPPPQYLTATAHQVTDRLNGYTLTDHPTAQEAAAAAELLNTDPVAALTAVRTLDEAQSGPAATARRMLRRYGYNWCLEQRYAIDLHSHSELSELITAGHLVMVWSHRGLPFYTTPERYRELNIVFHYDTGEMIPTAVESTLQRRPVRLHAMPDHLRNAQCETHAYSVGRCCPPIEEWECSWGHCGSNAVTKIARRRVCERCADVAASVAGIRLALPA</sequence>
<comment type="caution">
    <text evidence="1">The sequence shown here is derived from an EMBL/GenBank/DDBJ whole genome shotgun (WGS) entry which is preliminary data.</text>
</comment>
<protein>
    <submittedName>
        <fullName evidence="1">Uncharacterized protein</fullName>
    </submittedName>
</protein>
<dbReference type="Proteomes" id="UP001377168">
    <property type="component" value="Unassembled WGS sequence"/>
</dbReference>
<organism evidence="1 2">
    <name type="scientific">Streptomyces achmelvichensis</name>
    <dbReference type="NCBI Taxonomy" id="3134111"/>
    <lineage>
        <taxon>Bacteria</taxon>
        <taxon>Bacillati</taxon>
        <taxon>Actinomycetota</taxon>
        <taxon>Actinomycetes</taxon>
        <taxon>Kitasatosporales</taxon>
        <taxon>Streptomycetaceae</taxon>
        <taxon>Streptomyces</taxon>
    </lineage>
</organism>
<dbReference type="EMBL" id="JBBKAJ010000039">
    <property type="protein sequence ID" value="MEJ8640210.1"/>
    <property type="molecule type" value="Genomic_DNA"/>
</dbReference>
<proteinExistence type="predicted"/>
<reference evidence="1" key="1">
    <citation type="submission" date="2024-03" db="EMBL/GenBank/DDBJ databases">
        <title>Novel Streptomyces species of biotechnological and ecological value are a feature of Machair soil.</title>
        <authorList>
            <person name="Prole J.R."/>
            <person name="Goodfellow M."/>
            <person name="Allenby N."/>
            <person name="Ward A.C."/>
        </authorList>
    </citation>
    <scope>NUCLEOTIDE SEQUENCE</scope>
    <source>
        <strain evidence="1">MS2.AVA.5</strain>
    </source>
</reference>
<keyword evidence="2" id="KW-1185">Reference proteome</keyword>
<accession>A0ACC6Q9F9</accession>